<evidence type="ECO:0000313" key="2">
    <source>
        <dbReference type="EnsemblPlants" id="AET7Gv20739400.1"/>
    </source>
</evidence>
<dbReference type="AlphaFoldDB" id="A0A453RVK3"/>
<organism evidence="2 3">
    <name type="scientific">Aegilops tauschii subsp. strangulata</name>
    <name type="common">Goatgrass</name>
    <dbReference type="NCBI Taxonomy" id="200361"/>
    <lineage>
        <taxon>Eukaryota</taxon>
        <taxon>Viridiplantae</taxon>
        <taxon>Streptophyta</taxon>
        <taxon>Embryophyta</taxon>
        <taxon>Tracheophyta</taxon>
        <taxon>Spermatophyta</taxon>
        <taxon>Magnoliopsida</taxon>
        <taxon>Liliopsida</taxon>
        <taxon>Poales</taxon>
        <taxon>Poaceae</taxon>
        <taxon>BOP clade</taxon>
        <taxon>Pooideae</taxon>
        <taxon>Triticodae</taxon>
        <taxon>Triticeae</taxon>
        <taxon>Triticinae</taxon>
        <taxon>Aegilops</taxon>
    </lineage>
</organism>
<dbReference type="Gramene" id="AET7Gv20739400.1">
    <property type="protein sequence ID" value="AET7Gv20739400.1"/>
    <property type="gene ID" value="AET7Gv20739400"/>
</dbReference>
<dbReference type="Pfam" id="PF00078">
    <property type="entry name" value="RVT_1"/>
    <property type="match status" value="1"/>
</dbReference>
<protein>
    <recommendedName>
        <fullName evidence="1">Reverse transcriptase domain-containing protein</fullName>
    </recommendedName>
</protein>
<name>A0A453RVK3_AEGTS</name>
<evidence type="ECO:0000259" key="1">
    <source>
        <dbReference type="PROSITE" id="PS50878"/>
    </source>
</evidence>
<reference evidence="3" key="2">
    <citation type="journal article" date="2017" name="Nat. Plants">
        <title>The Aegilops tauschii genome reveals multiple impacts of transposons.</title>
        <authorList>
            <person name="Zhao G."/>
            <person name="Zou C."/>
            <person name="Li K."/>
            <person name="Wang K."/>
            <person name="Li T."/>
            <person name="Gao L."/>
            <person name="Zhang X."/>
            <person name="Wang H."/>
            <person name="Yang Z."/>
            <person name="Liu X."/>
            <person name="Jiang W."/>
            <person name="Mao L."/>
            <person name="Kong X."/>
            <person name="Jiao Y."/>
            <person name="Jia J."/>
        </authorList>
    </citation>
    <scope>NUCLEOTIDE SEQUENCE [LARGE SCALE GENOMIC DNA]</scope>
    <source>
        <strain evidence="3">cv. AL8/78</strain>
    </source>
</reference>
<reference evidence="2" key="3">
    <citation type="journal article" date="2017" name="Nature">
        <title>Genome sequence of the progenitor of the wheat D genome Aegilops tauschii.</title>
        <authorList>
            <person name="Luo M.C."/>
            <person name="Gu Y.Q."/>
            <person name="Puiu D."/>
            <person name="Wang H."/>
            <person name="Twardziok S.O."/>
            <person name="Deal K.R."/>
            <person name="Huo N."/>
            <person name="Zhu T."/>
            <person name="Wang L."/>
            <person name="Wang Y."/>
            <person name="McGuire P.E."/>
            <person name="Liu S."/>
            <person name="Long H."/>
            <person name="Ramasamy R.K."/>
            <person name="Rodriguez J.C."/>
            <person name="Van S.L."/>
            <person name="Yuan L."/>
            <person name="Wang Z."/>
            <person name="Xia Z."/>
            <person name="Xiao L."/>
            <person name="Anderson O.D."/>
            <person name="Ouyang S."/>
            <person name="Liang Y."/>
            <person name="Zimin A.V."/>
            <person name="Pertea G."/>
            <person name="Qi P."/>
            <person name="Bennetzen J.L."/>
            <person name="Dai X."/>
            <person name="Dawson M.W."/>
            <person name="Muller H.G."/>
            <person name="Kugler K."/>
            <person name="Rivarola-Duarte L."/>
            <person name="Spannagl M."/>
            <person name="Mayer K.F.X."/>
            <person name="Lu F.H."/>
            <person name="Bevan M.W."/>
            <person name="Leroy P."/>
            <person name="Li P."/>
            <person name="You F.M."/>
            <person name="Sun Q."/>
            <person name="Liu Z."/>
            <person name="Lyons E."/>
            <person name="Wicker T."/>
            <person name="Salzberg S.L."/>
            <person name="Devos K.M."/>
            <person name="Dvorak J."/>
        </authorList>
    </citation>
    <scope>NUCLEOTIDE SEQUENCE [LARGE SCALE GENOMIC DNA]</scope>
    <source>
        <strain evidence="2">cv. AL8/78</strain>
    </source>
</reference>
<feature type="domain" description="Reverse transcriptase" evidence="1">
    <location>
        <begin position="1"/>
        <end position="84"/>
    </location>
</feature>
<proteinExistence type="predicted"/>
<accession>A0A453RVK3</accession>
<dbReference type="Proteomes" id="UP000015105">
    <property type="component" value="Chromosome 7D"/>
</dbReference>
<keyword evidence="3" id="KW-1185">Reference proteome</keyword>
<reference evidence="2" key="5">
    <citation type="journal article" date="2021" name="G3 (Bethesda)">
        <title>Aegilops tauschii genome assembly Aet v5.0 features greater sequence contiguity and improved annotation.</title>
        <authorList>
            <person name="Wang L."/>
            <person name="Zhu T."/>
            <person name="Rodriguez J.C."/>
            <person name="Deal K.R."/>
            <person name="Dubcovsky J."/>
            <person name="McGuire P.E."/>
            <person name="Lux T."/>
            <person name="Spannagl M."/>
            <person name="Mayer K.F.X."/>
            <person name="Baldrich P."/>
            <person name="Meyers B.C."/>
            <person name="Huo N."/>
            <person name="Gu Y.Q."/>
            <person name="Zhou H."/>
            <person name="Devos K.M."/>
            <person name="Bennetzen J.L."/>
            <person name="Unver T."/>
            <person name="Budak H."/>
            <person name="Gulick P.J."/>
            <person name="Galiba G."/>
            <person name="Kalapos B."/>
            <person name="Nelson D.R."/>
            <person name="Li P."/>
            <person name="You F.M."/>
            <person name="Luo M.C."/>
            <person name="Dvorak J."/>
        </authorList>
    </citation>
    <scope>NUCLEOTIDE SEQUENCE [LARGE SCALE GENOMIC DNA]</scope>
    <source>
        <strain evidence="2">cv. AL8/78</strain>
    </source>
</reference>
<dbReference type="InterPro" id="IPR000477">
    <property type="entry name" value="RT_dom"/>
</dbReference>
<evidence type="ECO:0000313" key="3">
    <source>
        <dbReference type="Proteomes" id="UP000015105"/>
    </source>
</evidence>
<dbReference type="EnsemblPlants" id="AET7Gv20739400.1">
    <property type="protein sequence ID" value="AET7Gv20739400.1"/>
    <property type="gene ID" value="AET7Gv20739400"/>
</dbReference>
<sequence>MQLVRSSKTAININGDVGPFFSSSAGVKQGDPISPLLFNFVVDALAGILDKARRAGHLSGVVGHLIPGGGVTHLQYADDTMIVV</sequence>
<reference evidence="3" key="1">
    <citation type="journal article" date="2014" name="Science">
        <title>Ancient hybridizations among the ancestral genomes of bread wheat.</title>
        <authorList>
            <consortium name="International Wheat Genome Sequencing Consortium,"/>
            <person name="Marcussen T."/>
            <person name="Sandve S.R."/>
            <person name="Heier L."/>
            <person name="Spannagl M."/>
            <person name="Pfeifer M."/>
            <person name="Jakobsen K.S."/>
            <person name="Wulff B.B."/>
            <person name="Steuernagel B."/>
            <person name="Mayer K.F."/>
            <person name="Olsen O.A."/>
        </authorList>
    </citation>
    <scope>NUCLEOTIDE SEQUENCE [LARGE SCALE GENOMIC DNA]</scope>
    <source>
        <strain evidence="3">cv. AL8/78</strain>
    </source>
</reference>
<reference evidence="2" key="4">
    <citation type="submission" date="2019-03" db="UniProtKB">
        <authorList>
            <consortium name="EnsemblPlants"/>
        </authorList>
    </citation>
    <scope>IDENTIFICATION</scope>
</reference>
<dbReference type="PROSITE" id="PS50878">
    <property type="entry name" value="RT_POL"/>
    <property type="match status" value="1"/>
</dbReference>